<dbReference type="EMBL" id="LASV01000218">
    <property type="protein sequence ID" value="KKA20907.1"/>
    <property type="molecule type" value="Genomic_DNA"/>
</dbReference>
<comment type="caution">
    <text evidence="2">The sequence shown here is derived from an EMBL/GenBank/DDBJ whole genome shotgun (WGS) entry which is preliminary data.</text>
</comment>
<dbReference type="PANTHER" id="PTHR42924">
    <property type="entry name" value="EXONUCLEASE"/>
    <property type="match status" value="1"/>
</dbReference>
<dbReference type="GeneID" id="25317394"/>
<evidence type="ECO:0000313" key="2">
    <source>
        <dbReference type="EMBL" id="KKA20907.1"/>
    </source>
</evidence>
<dbReference type="NCBIfam" id="NF038032">
    <property type="entry name" value="CehA_McbA_metalo"/>
    <property type="match status" value="1"/>
</dbReference>
<dbReference type="CDD" id="cd07432">
    <property type="entry name" value="PHP_HisPPase"/>
    <property type="match status" value="1"/>
</dbReference>
<gene>
    <name evidence="2" type="ORF">T310_5047</name>
</gene>
<dbReference type="Proteomes" id="UP000053958">
    <property type="component" value="Unassembled WGS sequence"/>
</dbReference>
<evidence type="ECO:0000313" key="3">
    <source>
        <dbReference type="Proteomes" id="UP000053958"/>
    </source>
</evidence>
<dbReference type="RefSeq" id="XP_013327519.1">
    <property type="nucleotide sequence ID" value="XM_013472065.1"/>
</dbReference>
<keyword evidence="3" id="KW-1185">Reference proteome</keyword>
<dbReference type="OrthoDB" id="16564at2759"/>
<name>A0A0F4YRJ1_RASE3</name>
<feature type="chain" id="PRO_5002481816" evidence="1">
    <location>
        <begin position="20"/>
        <end position="485"/>
    </location>
</feature>
<dbReference type="GO" id="GO:0004534">
    <property type="term" value="F:5'-3' RNA exonuclease activity"/>
    <property type="evidence" value="ECO:0007669"/>
    <property type="project" value="TreeGrafter"/>
</dbReference>
<feature type="signal peptide" evidence="1">
    <location>
        <begin position="1"/>
        <end position="19"/>
    </location>
</feature>
<evidence type="ECO:0000256" key="1">
    <source>
        <dbReference type="SAM" id="SignalP"/>
    </source>
</evidence>
<protein>
    <submittedName>
        <fullName evidence="2">PHP domain protein</fullName>
    </submittedName>
</protein>
<dbReference type="InterPro" id="IPR016195">
    <property type="entry name" value="Pol/histidinol_Pase-like"/>
</dbReference>
<dbReference type="PANTHER" id="PTHR42924:SF3">
    <property type="entry name" value="POLYMERASE_HISTIDINOL PHOSPHATASE N-TERMINAL DOMAIN-CONTAINING PROTEIN"/>
    <property type="match status" value="1"/>
</dbReference>
<dbReference type="InterPro" id="IPR052018">
    <property type="entry name" value="PHP_domain"/>
</dbReference>
<reference evidence="2 3" key="1">
    <citation type="submission" date="2015-04" db="EMBL/GenBank/DDBJ databases">
        <authorList>
            <person name="Heijne W.H."/>
            <person name="Fedorova N.D."/>
            <person name="Nierman W.C."/>
            <person name="Vollebregt A.W."/>
            <person name="Zhao Z."/>
            <person name="Wu L."/>
            <person name="Kumar M."/>
            <person name="Stam H."/>
            <person name="van den Berg M.A."/>
            <person name="Pel H.J."/>
        </authorList>
    </citation>
    <scope>NUCLEOTIDE SEQUENCE [LARGE SCALE GENOMIC DNA]</scope>
    <source>
        <strain evidence="2 3">CBS 393.64</strain>
    </source>
</reference>
<organism evidence="2 3">
    <name type="scientific">Rasamsonia emersonii (strain ATCC 16479 / CBS 393.64 / IMI 116815)</name>
    <dbReference type="NCBI Taxonomy" id="1408163"/>
    <lineage>
        <taxon>Eukaryota</taxon>
        <taxon>Fungi</taxon>
        <taxon>Dikarya</taxon>
        <taxon>Ascomycota</taxon>
        <taxon>Pezizomycotina</taxon>
        <taxon>Eurotiomycetes</taxon>
        <taxon>Eurotiomycetidae</taxon>
        <taxon>Eurotiales</taxon>
        <taxon>Trichocomaceae</taxon>
        <taxon>Rasamsonia</taxon>
    </lineage>
</organism>
<sequence length="485" mass="52904">MRIPASLLPLTLTLGLASARDPIKKTLTGHIDPSQVYSFVYVPFDVEPGTTSIYVLQNYSAKGAGNSLDLGIFDQRGVQLAGAMNDTFGSRGWSGGFRNNFTITPAWATPGYNPGPISPGTWNVVLGPYASTPQGIDWQLDIEMGFDPVESYFEPAYANVNLDPICNGCTENDEFWWLRGDFHMHTVYSDGKYTPDQQIQNALSRNLSFIFFSDHNTDTSNAIAGSYQASLAPQLLVGRAIEVTTRHGHWQAVGLEREQNIEWRYHPGDNPGYEAATEAVHRSGGFVSINHPFIACPACNWTFPDWDHNDAIEVWNGVWDDTDQQAVNKWHELLVSGKLTTAIGGSDSHSPPSLNGLPTTVVKSRGRSQAGIVEGVKAGRAYLLEGPGMDLSFSVKIPSQSITAQIGDKLSIGAADAKAQFSAEGLSGQKACFVSDKGYFYNETIADGKEIDQDVPKGAKFVRVEVRNSTDDSMLALTNPVWLNK</sequence>
<dbReference type="GO" id="GO:0035312">
    <property type="term" value="F:5'-3' DNA exonuclease activity"/>
    <property type="evidence" value="ECO:0007669"/>
    <property type="project" value="TreeGrafter"/>
</dbReference>
<dbReference type="Gene3D" id="3.20.20.140">
    <property type="entry name" value="Metal-dependent hydrolases"/>
    <property type="match status" value="1"/>
</dbReference>
<dbReference type="SUPFAM" id="SSF89550">
    <property type="entry name" value="PHP domain-like"/>
    <property type="match status" value="1"/>
</dbReference>
<dbReference type="AlphaFoldDB" id="A0A0F4YRJ1"/>
<proteinExistence type="predicted"/>
<keyword evidence="1" id="KW-0732">Signal</keyword>
<accession>A0A0F4YRJ1</accession>